<feature type="compositionally biased region" description="Basic residues" evidence="1">
    <location>
        <begin position="483"/>
        <end position="492"/>
    </location>
</feature>
<name>A0A136J1H4_9PEZI</name>
<feature type="compositionally biased region" description="Low complexity" evidence="1">
    <location>
        <begin position="98"/>
        <end position="111"/>
    </location>
</feature>
<feature type="region of interest" description="Disordered" evidence="1">
    <location>
        <begin position="423"/>
        <end position="492"/>
    </location>
</feature>
<accession>A0A136J1H4</accession>
<feature type="compositionally biased region" description="Gly residues" evidence="1">
    <location>
        <begin position="423"/>
        <end position="445"/>
    </location>
</feature>
<feature type="compositionally biased region" description="Pro residues" evidence="1">
    <location>
        <begin position="66"/>
        <end position="84"/>
    </location>
</feature>
<evidence type="ECO:0000313" key="3">
    <source>
        <dbReference type="EMBL" id="KXJ91035.1"/>
    </source>
</evidence>
<evidence type="ECO:0000259" key="2">
    <source>
        <dbReference type="Pfam" id="PF22893"/>
    </source>
</evidence>
<evidence type="ECO:0000256" key="1">
    <source>
        <dbReference type="SAM" id="MobiDB-lite"/>
    </source>
</evidence>
<evidence type="ECO:0000313" key="4">
    <source>
        <dbReference type="Proteomes" id="UP000070501"/>
    </source>
</evidence>
<feature type="compositionally biased region" description="Low complexity" evidence="1">
    <location>
        <begin position="33"/>
        <end position="43"/>
    </location>
</feature>
<feature type="compositionally biased region" description="Pro residues" evidence="1">
    <location>
        <begin position="446"/>
        <end position="467"/>
    </location>
</feature>
<organism evidence="3 4">
    <name type="scientific">Microdochium bolleyi</name>
    <dbReference type="NCBI Taxonomy" id="196109"/>
    <lineage>
        <taxon>Eukaryota</taxon>
        <taxon>Fungi</taxon>
        <taxon>Dikarya</taxon>
        <taxon>Ascomycota</taxon>
        <taxon>Pezizomycotina</taxon>
        <taxon>Sordariomycetes</taxon>
        <taxon>Xylariomycetidae</taxon>
        <taxon>Xylariales</taxon>
        <taxon>Microdochiaceae</taxon>
        <taxon>Microdochium</taxon>
    </lineage>
</organism>
<dbReference type="Proteomes" id="UP000070501">
    <property type="component" value="Unassembled WGS sequence"/>
</dbReference>
<gene>
    <name evidence="3" type="ORF">Micbo1qcDRAFT_163761</name>
</gene>
<protein>
    <recommendedName>
        <fullName evidence="2">Ubiquitin-like domain-containing protein</fullName>
    </recommendedName>
</protein>
<dbReference type="Pfam" id="PF22893">
    <property type="entry name" value="ULD_2"/>
    <property type="match status" value="1"/>
</dbReference>
<dbReference type="AlphaFoldDB" id="A0A136J1H4"/>
<feature type="region of interest" description="Disordered" evidence="1">
    <location>
        <begin position="313"/>
        <end position="358"/>
    </location>
</feature>
<feature type="region of interest" description="Disordered" evidence="1">
    <location>
        <begin position="1"/>
        <end position="137"/>
    </location>
</feature>
<dbReference type="OrthoDB" id="3045089at2759"/>
<reference evidence="4" key="1">
    <citation type="submission" date="2016-02" db="EMBL/GenBank/DDBJ databases">
        <title>Draft genome sequence of Microdochium bolleyi, a fungal endophyte of beachgrass.</title>
        <authorList>
            <consortium name="DOE Joint Genome Institute"/>
            <person name="David A.S."/>
            <person name="May G."/>
            <person name="Haridas S."/>
            <person name="Lim J."/>
            <person name="Wang M."/>
            <person name="Labutti K."/>
            <person name="Lipzen A."/>
            <person name="Barry K."/>
            <person name="Grigoriev I.V."/>
        </authorList>
    </citation>
    <scope>NUCLEOTIDE SEQUENCE [LARGE SCALE GENOMIC DNA]</scope>
    <source>
        <strain evidence="4">J235TASD1</strain>
    </source>
</reference>
<dbReference type="InParanoid" id="A0A136J1H4"/>
<feature type="domain" description="Ubiquitin-like" evidence="2">
    <location>
        <begin position="246"/>
        <end position="298"/>
    </location>
</feature>
<feature type="compositionally biased region" description="Low complexity" evidence="1">
    <location>
        <begin position="201"/>
        <end position="210"/>
    </location>
</feature>
<proteinExistence type="predicted"/>
<feature type="region of interest" description="Disordered" evidence="1">
    <location>
        <begin position="199"/>
        <end position="239"/>
    </location>
</feature>
<keyword evidence="4" id="KW-1185">Reference proteome</keyword>
<dbReference type="EMBL" id="KQ964251">
    <property type="protein sequence ID" value="KXJ91035.1"/>
    <property type="molecule type" value="Genomic_DNA"/>
</dbReference>
<feature type="compositionally biased region" description="Low complexity" evidence="1">
    <location>
        <begin position="334"/>
        <end position="353"/>
    </location>
</feature>
<sequence length="492" mass="50647">MSGPCLGQAPGSWDDPPLPSSETQPQPSPPSPVSAAAAAAAAAAPPPPLATSSSSSGPMLDARLSPSPPSSSLPLPPPPPPLSPPSSTIVQLGEPHVSSPAPAPAAEDAPASGPPSSPPRPRPDKGKAPLRLDGTRDISAAQAAVQTGCCLDTLDHDHPGGSGIEHVVDNSPDSPGHQWTAQASDDLFDWPDKADDAFNEASSVPSSAAAGPRTRDDEPLDLPIRTPLQVGEPGWERSADRPPMKLPIRFKDAVGRHFVFPWEKAKTWEGMRTLINSCFIHVDILGPHVMNGHYDLFTTVSFSMDNKSSGASFGFPDAETSSAGQAQADPPAQSTATDTASNAPASPAATAISPAPPSTNVVILPEVWDMLIEPGMFVTQGMWPMQNVTHPPPPPPHPPGTMPGWHGVMPHPPGGRGGVVGGGGGRGRGRGRGGMGGGVGRGGAGLPPPPPPPGPWMMPPPPPPPGQFPILRPGFSVIEPSPRRAKTRKRRA</sequence>
<dbReference type="InterPro" id="IPR054464">
    <property type="entry name" value="ULD_fung"/>
</dbReference>